<dbReference type="Proteomes" id="UP001501237">
    <property type="component" value="Unassembled WGS sequence"/>
</dbReference>
<comment type="pathway">
    <text evidence="1 7">Cell wall biogenesis; peptidoglycan biosynthesis.</text>
</comment>
<evidence type="ECO:0000313" key="10">
    <source>
        <dbReference type="Proteomes" id="UP001501237"/>
    </source>
</evidence>
<protein>
    <submittedName>
        <fullName evidence="9">Ig-like domain-containing protein</fullName>
    </submittedName>
</protein>
<keyword evidence="3 7" id="KW-0133">Cell shape</keyword>
<feature type="domain" description="L,D-TPase catalytic" evidence="8">
    <location>
        <begin position="192"/>
        <end position="318"/>
    </location>
</feature>
<dbReference type="Gene3D" id="2.60.40.3780">
    <property type="match status" value="1"/>
</dbReference>
<dbReference type="CDD" id="cd16913">
    <property type="entry name" value="YkuD_like"/>
    <property type="match status" value="1"/>
</dbReference>
<evidence type="ECO:0000256" key="2">
    <source>
        <dbReference type="ARBA" id="ARBA00022679"/>
    </source>
</evidence>
<dbReference type="InterPro" id="IPR041280">
    <property type="entry name" value="Big_10"/>
</dbReference>
<evidence type="ECO:0000256" key="1">
    <source>
        <dbReference type="ARBA" id="ARBA00004752"/>
    </source>
</evidence>
<feature type="active site" description="Proton donor/acceptor" evidence="7">
    <location>
        <position position="276"/>
    </location>
</feature>
<keyword evidence="2" id="KW-0808">Transferase</keyword>
<dbReference type="SUPFAM" id="SSF141523">
    <property type="entry name" value="L,D-transpeptidase catalytic domain-like"/>
    <property type="match status" value="1"/>
</dbReference>
<dbReference type="InterPro" id="IPR005490">
    <property type="entry name" value="LD_TPept_cat_dom"/>
</dbReference>
<dbReference type="PANTHER" id="PTHR30582">
    <property type="entry name" value="L,D-TRANSPEPTIDASE"/>
    <property type="match status" value="1"/>
</dbReference>
<keyword evidence="10" id="KW-1185">Reference proteome</keyword>
<evidence type="ECO:0000256" key="5">
    <source>
        <dbReference type="ARBA" id="ARBA00023315"/>
    </source>
</evidence>
<evidence type="ECO:0000259" key="8">
    <source>
        <dbReference type="PROSITE" id="PS52029"/>
    </source>
</evidence>
<reference evidence="10" key="1">
    <citation type="journal article" date="2019" name="Int. J. Syst. Evol. Microbiol.">
        <title>The Global Catalogue of Microorganisms (GCM) 10K type strain sequencing project: providing services to taxonomists for standard genome sequencing and annotation.</title>
        <authorList>
            <consortium name="The Broad Institute Genomics Platform"/>
            <consortium name="The Broad Institute Genome Sequencing Center for Infectious Disease"/>
            <person name="Wu L."/>
            <person name="Ma J."/>
        </authorList>
    </citation>
    <scope>NUCLEOTIDE SEQUENCE [LARGE SCALE GENOMIC DNA]</scope>
    <source>
        <strain evidence="10">JCM 9377</strain>
    </source>
</reference>
<dbReference type="Pfam" id="PF03734">
    <property type="entry name" value="YkuD"/>
    <property type="match status" value="1"/>
</dbReference>
<dbReference type="PROSITE" id="PS52029">
    <property type="entry name" value="LD_TPASE"/>
    <property type="match status" value="1"/>
</dbReference>
<sequence length="350" mass="38846">MWGVPAKPVVSITPEAGATQIRPDTPIVVRVGRGRLDKVEAGVDGVYSADRTVWRSAALHEGRTYTVTARATGAGETVAVSRFSTLKVVKILKITEITPKAGERVGVGMPIIVTFNRRVRERAAVTRALWVDTEQVGAWRWVAPNRVVFRTRDHWRPLQRVTLRARLAWTRSAPGTYGVADRTRSFTVDRALTSTISTRSHVMTVRRNGKIIRRIRISAGNGATPGTTTTTGVHLAMAKTDPERMISPGRRPGDPGYYDMRVSSAVRISDSGEFVHAAPWSVSAQGNRNVSHGCVNVSPADARWFYRRTLRGDIITITGTKRILDWRNGWGFWQVPWSVWTGRTGSRPTR</sequence>
<keyword evidence="4 7" id="KW-0573">Peptidoglycan synthesis</keyword>
<dbReference type="InterPro" id="IPR038063">
    <property type="entry name" value="Transpep_catalytic_dom"/>
</dbReference>
<evidence type="ECO:0000256" key="4">
    <source>
        <dbReference type="ARBA" id="ARBA00022984"/>
    </source>
</evidence>
<proteinExistence type="predicted"/>
<dbReference type="Pfam" id="PF17964">
    <property type="entry name" value="Big_10"/>
    <property type="match status" value="1"/>
</dbReference>
<gene>
    <name evidence="9" type="ORF">GCM10010468_54350</name>
</gene>
<evidence type="ECO:0000256" key="7">
    <source>
        <dbReference type="PROSITE-ProRule" id="PRU01373"/>
    </source>
</evidence>
<keyword evidence="6 7" id="KW-0961">Cell wall biogenesis/degradation</keyword>
<keyword evidence="5" id="KW-0012">Acyltransferase</keyword>
<accession>A0ABP6QI78</accession>
<dbReference type="EMBL" id="BAAAUV010000015">
    <property type="protein sequence ID" value="GAA3226181.1"/>
    <property type="molecule type" value="Genomic_DNA"/>
</dbReference>
<evidence type="ECO:0000256" key="6">
    <source>
        <dbReference type="ARBA" id="ARBA00023316"/>
    </source>
</evidence>
<name>A0ABP6QI78_9ACTN</name>
<organism evidence="9 10">
    <name type="scientific">Actinocorallia longicatena</name>
    <dbReference type="NCBI Taxonomy" id="111803"/>
    <lineage>
        <taxon>Bacteria</taxon>
        <taxon>Bacillati</taxon>
        <taxon>Actinomycetota</taxon>
        <taxon>Actinomycetes</taxon>
        <taxon>Streptosporangiales</taxon>
        <taxon>Thermomonosporaceae</taxon>
        <taxon>Actinocorallia</taxon>
    </lineage>
</organism>
<dbReference type="PANTHER" id="PTHR30582:SF2">
    <property type="entry name" value="L,D-TRANSPEPTIDASE YCIB-RELATED"/>
    <property type="match status" value="1"/>
</dbReference>
<dbReference type="Gene3D" id="2.60.40.3710">
    <property type="match status" value="1"/>
</dbReference>
<feature type="active site" description="Nucleophile" evidence="7">
    <location>
        <position position="294"/>
    </location>
</feature>
<dbReference type="InterPro" id="IPR050979">
    <property type="entry name" value="LD-transpeptidase"/>
</dbReference>
<evidence type="ECO:0000313" key="9">
    <source>
        <dbReference type="EMBL" id="GAA3226181.1"/>
    </source>
</evidence>
<dbReference type="Gene3D" id="2.40.440.10">
    <property type="entry name" value="L,D-transpeptidase catalytic domain-like"/>
    <property type="match status" value="1"/>
</dbReference>
<comment type="caution">
    <text evidence="9">The sequence shown here is derived from an EMBL/GenBank/DDBJ whole genome shotgun (WGS) entry which is preliminary data.</text>
</comment>
<evidence type="ECO:0000256" key="3">
    <source>
        <dbReference type="ARBA" id="ARBA00022960"/>
    </source>
</evidence>